<keyword evidence="4" id="KW-1185">Reference proteome</keyword>
<reference evidence="3 4" key="1">
    <citation type="submission" date="2019-09" db="EMBL/GenBank/DDBJ databases">
        <title>A chromosome-level genome assembly of the Chinese tupelo Nyssa sinensis.</title>
        <authorList>
            <person name="Yang X."/>
            <person name="Kang M."/>
            <person name="Yang Y."/>
            <person name="Xiong H."/>
            <person name="Wang M."/>
            <person name="Zhang Z."/>
            <person name="Wang Z."/>
            <person name="Wu H."/>
            <person name="Ma T."/>
            <person name="Liu J."/>
            <person name="Xi Z."/>
        </authorList>
    </citation>
    <scope>NUCLEOTIDE SEQUENCE [LARGE SCALE GENOMIC DNA]</scope>
    <source>
        <strain evidence="3">J267</strain>
        <tissue evidence="3">Leaf</tissue>
    </source>
</reference>
<proteinExistence type="predicted"/>
<organism evidence="3 4">
    <name type="scientific">Nyssa sinensis</name>
    <dbReference type="NCBI Taxonomy" id="561372"/>
    <lineage>
        <taxon>Eukaryota</taxon>
        <taxon>Viridiplantae</taxon>
        <taxon>Streptophyta</taxon>
        <taxon>Embryophyta</taxon>
        <taxon>Tracheophyta</taxon>
        <taxon>Spermatophyta</taxon>
        <taxon>Magnoliopsida</taxon>
        <taxon>eudicotyledons</taxon>
        <taxon>Gunneridae</taxon>
        <taxon>Pentapetalae</taxon>
        <taxon>asterids</taxon>
        <taxon>Cornales</taxon>
        <taxon>Nyssaceae</taxon>
        <taxon>Nyssa</taxon>
    </lineage>
</organism>
<evidence type="ECO:0000313" key="3">
    <source>
        <dbReference type="EMBL" id="KAA8524094.1"/>
    </source>
</evidence>
<feature type="signal peptide" evidence="2">
    <location>
        <begin position="1"/>
        <end position="27"/>
    </location>
</feature>
<accession>A0A5J5A1N2</accession>
<sequence>MSCRMLFTIALCLFIPWIFLEKPKMDAEAIAGVGAYNNHKLKKEASRGTSNESQHSESVPLVSSSTSEKYIN</sequence>
<gene>
    <name evidence="3" type="ORF">F0562_010475</name>
</gene>
<dbReference type="Proteomes" id="UP000325577">
    <property type="component" value="Linkage Group LG4"/>
</dbReference>
<feature type="compositionally biased region" description="Low complexity" evidence="1">
    <location>
        <begin position="56"/>
        <end position="72"/>
    </location>
</feature>
<evidence type="ECO:0000256" key="1">
    <source>
        <dbReference type="SAM" id="MobiDB-lite"/>
    </source>
</evidence>
<feature type="region of interest" description="Disordered" evidence="1">
    <location>
        <begin position="43"/>
        <end position="72"/>
    </location>
</feature>
<evidence type="ECO:0000313" key="4">
    <source>
        <dbReference type="Proteomes" id="UP000325577"/>
    </source>
</evidence>
<name>A0A5J5A1N2_9ASTE</name>
<dbReference type="EMBL" id="CM018047">
    <property type="protein sequence ID" value="KAA8524094.1"/>
    <property type="molecule type" value="Genomic_DNA"/>
</dbReference>
<keyword evidence="2" id="KW-0732">Signal</keyword>
<protein>
    <submittedName>
        <fullName evidence="3">Uncharacterized protein</fullName>
    </submittedName>
</protein>
<evidence type="ECO:0000256" key="2">
    <source>
        <dbReference type="SAM" id="SignalP"/>
    </source>
</evidence>
<dbReference type="AlphaFoldDB" id="A0A5J5A1N2"/>
<feature type="chain" id="PRO_5023889496" evidence="2">
    <location>
        <begin position="28"/>
        <end position="72"/>
    </location>
</feature>